<evidence type="ECO:0000256" key="1">
    <source>
        <dbReference type="SAM" id="MobiDB-lite"/>
    </source>
</evidence>
<dbReference type="InterPro" id="IPR013230">
    <property type="entry name" value="Peptidase_M15A_C"/>
</dbReference>
<feature type="region of interest" description="Disordered" evidence="1">
    <location>
        <begin position="57"/>
        <end position="108"/>
    </location>
</feature>
<evidence type="ECO:0000313" key="4">
    <source>
        <dbReference type="Proteomes" id="UP001482513"/>
    </source>
</evidence>
<accession>A0ABV0K0D4</accession>
<organism evidence="3 4">
    <name type="scientific">Leptolyngbya subtilissima DQ-A4</name>
    <dbReference type="NCBI Taxonomy" id="2933933"/>
    <lineage>
        <taxon>Bacteria</taxon>
        <taxon>Bacillati</taxon>
        <taxon>Cyanobacteriota</taxon>
        <taxon>Cyanophyceae</taxon>
        <taxon>Leptolyngbyales</taxon>
        <taxon>Leptolyngbyaceae</taxon>
        <taxon>Leptolyngbya group</taxon>
        <taxon>Leptolyngbya</taxon>
    </lineage>
</organism>
<dbReference type="Pfam" id="PF08291">
    <property type="entry name" value="Peptidase_M15_3"/>
    <property type="match status" value="1"/>
</dbReference>
<evidence type="ECO:0000259" key="2">
    <source>
        <dbReference type="Pfam" id="PF08291"/>
    </source>
</evidence>
<feature type="region of interest" description="Disordered" evidence="1">
    <location>
        <begin position="342"/>
        <end position="365"/>
    </location>
</feature>
<sequence length="517" mass="56764">MGTWVKETDEAFYLMQGNQWISRIQKRPSAGNPNERVLNVEGMREWFLRSDSPLAMTVSVGTGGPEPEQAGSSSGGQTPPPEGETPLPIGGDTSPEEPGSGGEPAPEPAKNLALRVKSTTYFKLQPKLANELTDAEKVLVTNGTTLNIQYYIDVGKNHWQVQLLEPTLGDKTNRTWYVYTPDIDVLTGVRLRVISDTLFKTEPKISSQLSESQKLFVKNGTQVSLLAFKPAAGDHYEIELADAIAGAEVNTKWYVYSLDTKVDGNRQTLEVTGDTIFKARPVQASQLSDADKVLVKKGTVFLLNSYAQPESNHVRVALQGAFLGPQNRTSWHAYVPDIQISGTELGNRPSDQGPGQPTNPADRGVAMSFPGFTGTYYSNDPIQPKNRYGVRGNFTWGEALHVNRSTGAYRRPANAGVIYNILKVADAMEEIRKMYGDKPLKINSWYRDPATNAAVGGASMSRHLSGDAVDFVVPGVRCYDVYARLNGWWGSRGGLASSSVFTHIDVRGYRARWSYGY</sequence>
<keyword evidence="3" id="KW-0378">Hydrolase</keyword>
<gene>
    <name evidence="3" type="ORF">NC992_05080</name>
</gene>
<dbReference type="Gene3D" id="3.30.1380.10">
    <property type="match status" value="1"/>
</dbReference>
<dbReference type="InterPro" id="IPR009045">
    <property type="entry name" value="Zn_M74/Hedgehog-like"/>
</dbReference>
<dbReference type="Proteomes" id="UP001482513">
    <property type="component" value="Unassembled WGS sequence"/>
</dbReference>
<evidence type="ECO:0000313" key="3">
    <source>
        <dbReference type="EMBL" id="MEP0946236.1"/>
    </source>
</evidence>
<dbReference type="RefSeq" id="WP_190695486.1">
    <property type="nucleotide sequence ID" value="NZ_JAMPKX010000002.1"/>
</dbReference>
<proteinExistence type="predicted"/>
<protein>
    <submittedName>
        <fullName evidence="3">D-Ala-D-Ala carboxypeptidase family metallohydrolase</fullName>
    </submittedName>
</protein>
<keyword evidence="3" id="KW-0645">Protease</keyword>
<dbReference type="EMBL" id="JAMPKX010000002">
    <property type="protein sequence ID" value="MEP0946236.1"/>
    <property type="molecule type" value="Genomic_DNA"/>
</dbReference>
<keyword evidence="3" id="KW-0121">Carboxypeptidase</keyword>
<feature type="compositionally biased region" description="Polar residues" evidence="1">
    <location>
        <begin position="342"/>
        <end position="359"/>
    </location>
</feature>
<comment type="caution">
    <text evidence="3">The sequence shown here is derived from an EMBL/GenBank/DDBJ whole genome shotgun (WGS) entry which is preliminary data.</text>
</comment>
<name>A0ABV0K0D4_9CYAN</name>
<dbReference type="GO" id="GO:0004180">
    <property type="term" value="F:carboxypeptidase activity"/>
    <property type="evidence" value="ECO:0007669"/>
    <property type="project" value="UniProtKB-KW"/>
</dbReference>
<keyword evidence="4" id="KW-1185">Reference proteome</keyword>
<feature type="domain" description="Peptidase M15A C-terminal" evidence="2">
    <location>
        <begin position="413"/>
        <end position="505"/>
    </location>
</feature>
<dbReference type="SUPFAM" id="SSF55166">
    <property type="entry name" value="Hedgehog/DD-peptidase"/>
    <property type="match status" value="1"/>
</dbReference>
<reference evidence="3 4" key="1">
    <citation type="submission" date="2022-04" db="EMBL/GenBank/DDBJ databases">
        <title>Positive selection, recombination, and allopatry shape intraspecific diversity of widespread and dominant cyanobacteria.</title>
        <authorList>
            <person name="Wei J."/>
            <person name="Shu W."/>
            <person name="Hu C."/>
        </authorList>
    </citation>
    <scope>NUCLEOTIDE SEQUENCE [LARGE SCALE GENOMIC DNA]</scope>
    <source>
        <strain evidence="3 4">DQ-A4</strain>
    </source>
</reference>